<dbReference type="SUPFAM" id="SSF46785">
    <property type="entry name" value="Winged helix' DNA-binding domain"/>
    <property type="match status" value="1"/>
</dbReference>
<dbReference type="InterPro" id="IPR050397">
    <property type="entry name" value="Env_Response_Regulators"/>
</dbReference>
<dbReference type="RefSeq" id="WP_106300741.1">
    <property type="nucleotide sequence ID" value="NZ_PVWO01000033.1"/>
</dbReference>
<evidence type="ECO:0000313" key="6">
    <source>
        <dbReference type="EMBL" id="PSB58494.1"/>
    </source>
</evidence>
<name>A0A2T1GKX1_9CYAN</name>
<evidence type="ECO:0000256" key="1">
    <source>
        <dbReference type="ARBA" id="ARBA00023015"/>
    </source>
</evidence>
<keyword evidence="2" id="KW-0238">DNA-binding</keyword>
<evidence type="ECO:0000313" key="7">
    <source>
        <dbReference type="Proteomes" id="UP000238937"/>
    </source>
</evidence>
<dbReference type="InterPro" id="IPR036390">
    <property type="entry name" value="WH_DNA-bd_sf"/>
</dbReference>
<dbReference type="InterPro" id="IPR018490">
    <property type="entry name" value="cNMP-bd_dom_sf"/>
</dbReference>
<dbReference type="SUPFAM" id="SSF51206">
    <property type="entry name" value="cAMP-binding domain-like"/>
    <property type="match status" value="1"/>
</dbReference>
<dbReference type="CDD" id="cd00038">
    <property type="entry name" value="CAP_ED"/>
    <property type="match status" value="1"/>
</dbReference>
<dbReference type="PROSITE" id="PS50042">
    <property type="entry name" value="CNMP_BINDING_3"/>
    <property type="match status" value="1"/>
</dbReference>
<dbReference type="Pfam" id="PF13545">
    <property type="entry name" value="HTH_Crp_2"/>
    <property type="match status" value="1"/>
</dbReference>
<keyword evidence="3" id="KW-0804">Transcription</keyword>
<dbReference type="GO" id="GO:0003700">
    <property type="term" value="F:DNA-binding transcription factor activity"/>
    <property type="evidence" value="ECO:0007669"/>
    <property type="project" value="TreeGrafter"/>
</dbReference>
<organism evidence="6 7">
    <name type="scientific">Chamaesiphon polymorphus CCALA 037</name>
    <dbReference type="NCBI Taxonomy" id="2107692"/>
    <lineage>
        <taxon>Bacteria</taxon>
        <taxon>Bacillati</taxon>
        <taxon>Cyanobacteriota</taxon>
        <taxon>Cyanophyceae</taxon>
        <taxon>Gomontiellales</taxon>
        <taxon>Chamaesiphonaceae</taxon>
        <taxon>Chamaesiphon</taxon>
    </lineage>
</organism>
<comment type="caution">
    <text evidence="6">The sequence shown here is derived from an EMBL/GenBank/DDBJ whole genome shotgun (WGS) entry which is preliminary data.</text>
</comment>
<dbReference type="Proteomes" id="UP000238937">
    <property type="component" value="Unassembled WGS sequence"/>
</dbReference>
<dbReference type="PANTHER" id="PTHR24567">
    <property type="entry name" value="CRP FAMILY TRANSCRIPTIONAL REGULATORY PROTEIN"/>
    <property type="match status" value="1"/>
</dbReference>
<dbReference type="GO" id="GO:0003677">
    <property type="term" value="F:DNA binding"/>
    <property type="evidence" value="ECO:0007669"/>
    <property type="project" value="UniProtKB-KW"/>
</dbReference>
<reference evidence="6 7" key="1">
    <citation type="submission" date="2018-03" db="EMBL/GenBank/DDBJ databases">
        <title>The ancient ancestry and fast evolution of plastids.</title>
        <authorList>
            <person name="Moore K.R."/>
            <person name="Magnabosco C."/>
            <person name="Momper L."/>
            <person name="Gold D.A."/>
            <person name="Bosak T."/>
            <person name="Fournier G.P."/>
        </authorList>
    </citation>
    <scope>NUCLEOTIDE SEQUENCE [LARGE SCALE GENOMIC DNA]</scope>
    <source>
        <strain evidence="6 7">CCALA 037</strain>
    </source>
</reference>
<keyword evidence="7" id="KW-1185">Reference proteome</keyword>
<keyword evidence="1" id="KW-0805">Transcription regulation</keyword>
<feature type="domain" description="HTH crp-type" evidence="5">
    <location>
        <begin position="153"/>
        <end position="226"/>
    </location>
</feature>
<evidence type="ECO:0000256" key="2">
    <source>
        <dbReference type="ARBA" id="ARBA00023125"/>
    </source>
</evidence>
<evidence type="ECO:0000256" key="3">
    <source>
        <dbReference type="ARBA" id="ARBA00023163"/>
    </source>
</evidence>
<accession>A0A2T1GKX1</accession>
<dbReference type="InterPro" id="IPR000595">
    <property type="entry name" value="cNMP-bd_dom"/>
</dbReference>
<feature type="domain" description="Cyclic nucleotide-binding" evidence="4">
    <location>
        <begin position="18"/>
        <end position="139"/>
    </location>
</feature>
<dbReference type="InterPro" id="IPR014710">
    <property type="entry name" value="RmlC-like_jellyroll"/>
</dbReference>
<dbReference type="SMART" id="SM00100">
    <property type="entry name" value="cNMP"/>
    <property type="match status" value="1"/>
</dbReference>
<gene>
    <name evidence="6" type="ORF">C7B77_04510</name>
</gene>
<evidence type="ECO:0000259" key="4">
    <source>
        <dbReference type="PROSITE" id="PS50042"/>
    </source>
</evidence>
<evidence type="ECO:0000259" key="5">
    <source>
        <dbReference type="PROSITE" id="PS51063"/>
    </source>
</evidence>
<proteinExistence type="predicted"/>
<dbReference type="OrthoDB" id="530633at2"/>
<dbReference type="Gene3D" id="2.60.120.10">
    <property type="entry name" value="Jelly Rolls"/>
    <property type="match status" value="1"/>
</dbReference>
<dbReference type="InterPro" id="IPR012318">
    <property type="entry name" value="HTH_CRP"/>
</dbReference>
<dbReference type="GO" id="GO:0005829">
    <property type="term" value="C:cytosol"/>
    <property type="evidence" value="ECO:0007669"/>
    <property type="project" value="TreeGrafter"/>
</dbReference>
<protein>
    <submittedName>
        <fullName evidence="6">Cyclic nucleotide-binding protein</fullName>
    </submittedName>
</protein>
<dbReference type="EMBL" id="PVWO01000033">
    <property type="protein sequence ID" value="PSB58494.1"/>
    <property type="molecule type" value="Genomic_DNA"/>
</dbReference>
<sequence>MVQKSRCVSVDRLAEVSVLEDVPIPDLLTLQPYAVLHHYQPGEIVMLEGDRLSPQLYALLQGELLLTRVGTSGKETLFRTLLPREIFAAPALVGDAISPATVTAMAESQVLTIEREALLDRIRHTPEIALRILEVYNRRLQQMHQTIHDLVSERAVVRLIHLLHDRAIQFGTVETLQGAQLNLKLSHHQIARSIGITYEECVRLFGQLKGVISYQRGGKIAILDRKTLDALASGTIDLKDLVMRYSES</sequence>
<dbReference type="AlphaFoldDB" id="A0A2T1GKX1"/>
<dbReference type="PANTHER" id="PTHR24567:SF74">
    <property type="entry name" value="HTH-TYPE TRANSCRIPTIONAL REGULATOR ARCR"/>
    <property type="match status" value="1"/>
</dbReference>
<dbReference type="PROSITE" id="PS51063">
    <property type="entry name" value="HTH_CRP_2"/>
    <property type="match status" value="1"/>
</dbReference>
<dbReference type="Pfam" id="PF00027">
    <property type="entry name" value="cNMP_binding"/>
    <property type="match status" value="1"/>
</dbReference>